<evidence type="ECO:0000313" key="2">
    <source>
        <dbReference type="Proteomes" id="UP000641741"/>
    </source>
</evidence>
<name>A0ABR7GME5_9FIRM</name>
<dbReference type="Proteomes" id="UP000641741">
    <property type="component" value="Unassembled WGS sequence"/>
</dbReference>
<comment type="caution">
    <text evidence="1">The sequence shown here is derived from an EMBL/GenBank/DDBJ whole genome shotgun (WGS) entry which is preliminary data.</text>
</comment>
<dbReference type="RefSeq" id="WP_186969740.1">
    <property type="nucleotide sequence ID" value="NZ_JACOPK010000004.1"/>
</dbReference>
<keyword evidence="1" id="KW-0238">DNA-binding</keyword>
<protein>
    <submittedName>
        <fullName evidence="1">DNA-binding protein</fullName>
    </submittedName>
</protein>
<reference evidence="1 2" key="1">
    <citation type="submission" date="2020-08" db="EMBL/GenBank/DDBJ databases">
        <title>Genome public.</title>
        <authorList>
            <person name="Liu C."/>
            <person name="Sun Q."/>
        </authorList>
    </citation>
    <scope>NUCLEOTIDE SEQUENCE [LARGE SCALE GENOMIC DNA]</scope>
    <source>
        <strain evidence="1 2">M2</strain>
    </source>
</reference>
<sequence length="88" mass="10070">MANLPRIRSAKEAASELRKLDPGTKFCEHHIRYLMRSGAVPMITAGCRQFVNLDTLIEYLAEHPTLDLQGQQQETGIRKVPEHIRWSV</sequence>
<gene>
    <name evidence="1" type="ORF">H8S02_05915</name>
</gene>
<accession>A0ABR7GME5</accession>
<evidence type="ECO:0000313" key="1">
    <source>
        <dbReference type="EMBL" id="MBC5695483.1"/>
    </source>
</evidence>
<proteinExistence type="predicted"/>
<organism evidence="1 2">
    <name type="scientific">Agathobaculum hominis</name>
    <dbReference type="NCBI Taxonomy" id="2763014"/>
    <lineage>
        <taxon>Bacteria</taxon>
        <taxon>Bacillati</taxon>
        <taxon>Bacillota</taxon>
        <taxon>Clostridia</taxon>
        <taxon>Eubacteriales</taxon>
        <taxon>Butyricicoccaceae</taxon>
        <taxon>Agathobaculum</taxon>
    </lineage>
</organism>
<keyword evidence="2" id="KW-1185">Reference proteome</keyword>
<dbReference type="EMBL" id="JACOPK010000004">
    <property type="protein sequence ID" value="MBC5695483.1"/>
    <property type="molecule type" value="Genomic_DNA"/>
</dbReference>
<dbReference type="GO" id="GO:0003677">
    <property type="term" value="F:DNA binding"/>
    <property type="evidence" value="ECO:0007669"/>
    <property type="project" value="UniProtKB-KW"/>
</dbReference>